<feature type="transmembrane region" description="Helical" evidence="8">
    <location>
        <begin position="53"/>
        <end position="71"/>
    </location>
</feature>
<dbReference type="EMBL" id="DVMU01000157">
    <property type="protein sequence ID" value="HIU34284.1"/>
    <property type="molecule type" value="Genomic_DNA"/>
</dbReference>
<dbReference type="AlphaFoldDB" id="A0A9D1LC48"/>
<comment type="subcellular location">
    <subcellularLocation>
        <location evidence="1">Cell membrane</location>
        <topology evidence="1">Multi-pass membrane protein</topology>
    </subcellularLocation>
</comment>
<feature type="transmembrane region" description="Helical" evidence="8">
    <location>
        <begin position="127"/>
        <end position="149"/>
    </location>
</feature>
<comment type="caution">
    <text evidence="9">The sequence shown here is derived from an EMBL/GenBank/DDBJ whole genome shotgun (WGS) entry which is preliminary data.</text>
</comment>
<keyword evidence="3" id="KW-1003">Cell membrane</keyword>
<dbReference type="PANTHER" id="PTHR32196">
    <property type="entry name" value="ABC TRANSPORTER PERMEASE PROTEIN YPHD-RELATED-RELATED"/>
    <property type="match status" value="1"/>
</dbReference>
<feature type="transmembrane region" description="Helical" evidence="8">
    <location>
        <begin position="169"/>
        <end position="191"/>
    </location>
</feature>
<accession>A0A9D1LC48</accession>
<keyword evidence="2" id="KW-0813">Transport</keyword>
<dbReference type="PANTHER" id="PTHR32196:SF21">
    <property type="entry name" value="ABC TRANSPORTER PERMEASE PROTEIN YPHD-RELATED"/>
    <property type="match status" value="1"/>
</dbReference>
<reference evidence="9" key="2">
    <citation type="journal article" date="2021" name="PeerJ">
        <title>Extensive microbial diversity within the chicken gut microbiome revealed by metagenomics and culture.</title>
        <authorList>
            <person name="Gilroy R."/>
            <person name="Ravi A."/>
            <person name="Getino M."/>
            <person name="Pursley I."/>
            <person name="Horton D.L."/>
            <person name="Alikhan N.F."/>
            <person name="Baker D."/>
            <person name="Gharbi K."/>
            <person name="Hall N."/>
            <person name="Watson M."/>
            <person name="Adriaenssens E.M."/>
            <person name="Foster-Nyarko E."/>
            <person name="Jarju S."/>
            <person name="Secka A."/>
            <person name="Antonio M."/>
            <person name="Oren A."/>
            <person name="Chaudhuri R.R."/>
            <person name="La Ragione R."/>
            <person name="Hildebrand F."/>
            <person name="Pallen M.J."/>
        </authorList>
    </citation>
    <scope>NUCLEOTIDE SEQUENCE</scope>
    <source>
        <strain evidence="9">ChiHcec3-11533</strain>
    </source>
</reference>
<evidence type="ECO:0000256" key="4">
    <source>
        <dbReference type="ARBA" id="ARBA00022519"/>
    </source>
</evidence>
<evidence type="ECO:0000256" key="7">
    <source>
        <dbReference type="ARBA" id="ARBA00023136"/>
    </source>
</evidence>
<evidence type="ECO:0000256" key="5">
    <source>
        <dbReference type="ARBA" id="ARBA00022692"/>
    </source>
</evidence>
<organism evidence="9 10">
    <name type="scientific">Candidatus Pullichristensenella excrementigallinarum</name>
    <dbReference type="NCBI Taxonomy" id="2840907"/>
    <lineage>
        <taxon>Bacteria</taxon>
        <taxon>Bacillati</taxon>
        <taxon>Bacillota</taxon>
        <taxon>Clostridia</taxon>
        <taxon>Candidatus Pullichristensenella</taxon>
    </lineage>
</organism>
<keyword evidence="7 8" id="KW-0472">Membrane</keyword>
<dbReference type="Proteomes" id="UP000824072">
    <property type="component" value="Unassembled WGS sequence"/>
</dbReference>
<evidence type="ECO:0000256" key="6">
    <source>
        <dbReference type="ARBA" id="ARBA00022989"/>
    </source>
</evidence>
<feature type="transmembrane region" description="Helical" evidence="8">
    <location>
        <begin position="300"/>
        <end position="317"/>
    </location>
</feature>
<evidence type="ECO:0000313" key="10">
    <source>
        <dbReference type="Proteomes" id="UP000824072"/>
    </source>
</evidence>
<keyword evidence="4" id="KW-0997">Cell inner membrane</keyword>
<reference evidence="9" key="1">
    <citation type="submission" date="2020-10" db="EMBL/GenBank/DDBJ databases">
        <authorList>
            <person name="Gilroy R."/>
        </authorList>
    </citation>
    <scope>NUCLEOTIDE SEQUENCE</scope>
    <source>
        <strain evidence="9">ChiHcec3-11533</strain>
    </source>
</reference>
<proteinExistence type="predicted"/>
<dbReference type="Pfam" id="PF02653">
    <property type="entry name" value="BPD_transp_2"/>
    <property type="match status" value="1"/>
</dbReference>
<evidence type="ECO:0000256" key="2">
    <source>
        <dbReference type="ARBA" id="ARBA00022448"/>
    </source>
</evidence>
<feature type="transmembrane region" description="Helical" evidence="8">
    <location>
        <begin position="20"/>
        <end position="41"/>
    </location>
</feature>
<dbReference type="GO" id="GO:0005886">
    <property type="term" value="C:plasma membrane"/>
    <property type="evidence" value="ECO:0007669"/>
    <property type="project" value="UniProtKB-SubCell"/>
</dbReference>
<keyword evidence="5 8" id="KW-0812">Transmembrane</keyword>
<dbReference type="GO" id="GO:0022857">
    <property type="term" value="F:transmembrane transporter activity"/>
    <property type="evidence" value="ECO:0007669"/>
    <property type="project" value="InterPro"/>
</dbReference>
<feature type="transmembrane region" description="Helical" evidence="8">
    <location>
        <begin position="276"/>
        <end position="294"/>
    </location>
</feature>
<evidence type="ECO:0000313" key="9">
    <source>
        <dbReference type="EMBL" id="HIU34284.1"/>
    </source>
</evidence>
<feature type="transmembrane region" description="Helical" evidence="8">
    <location>
        <begin position="222"/>
        <end position="241"/>
    </location>
</feature>
<evidence type="ECO:0000256" key="8">
    <source>
        <dbReference type="SAM" id="Phobius"/>
    </source>
</evidence>
<name>A0A9D1LC48_9FIRM</name>
<sequence>MTEQKTFGNAKLRKFLSDKGTILVLIAMVVVSTILYGNTFLSWSNISNVLRQISWYGMAAIGVNLCIISGGRDVSAGNCAMLTGMVFAYCYSMLNLGVVLSVVISLLVGPVVGLLNGFIIAKLNVRAMIATLSTGWVFCAIGLMMNNNWTISMKSSPALEKFYWISRSNILGVPTPFLIFLALVFFFWIFATRTSMGRAIYAVGGDPESAAMMGINVVKTKMIVHLICSCLACVAGIFLVARTSIGDPASCSQWGFTLMSTVVIGGTRMRGGSGDIRGIIVGVLIYGMIANILSMAGLSIYWQNLITGLVLLVAILTQKRQS</sequence>
<dbReference type="CDD" id="cd06579">
    <property type="entry name" value="TM_PBP1_transp_AraH_like"/>
    <property type="match status" value="1"/>
</dbReference>
<feature type="transmembrane region" description="Helical" evidence="8">
    <location>
        <begin position="91"/>
        <end position="115"/>
    </location>
</feature>
<dbReference type="InterPro" id="IPR001851">
    <property type="entry name" value="ABC_transp_permease"/>
</dbReference>
<keyword evidence="6 8" id="KW-1133">Transmembrane helix</keyword>
<evidence type="ECO:0000256" key="3">
    <source>
        <dbReference type="ARBA" id="ARBA00022475"/>
    </source>
</evidence>
<protein>
    <submittedName>
        <fullName evidence="9">ABC transporter permease</fullName>
    </submittedName>
</protein>
<evidence type="ECO:0000256" key="1">
    <source>
        <dbReference type="ARBA" id="ARBA00004651"/>
    </source>
</evidence>
<gene>
    <name evidence="9" type="ORF">IAB02_06955</name>
</gene>